<dbReference type="Pfam" id="PF01471">
    <property type="entry name" value="PG_binding_1"/>
    <property type="match status" value="1"/>
</dbReference>
<organism evidence="2 3">
    <name type="scientific">Chryseolinea soli</name>
    <dbReference type="NCBI Taxonomy" id="2321403"/>
    <lineage>
        <taxon>Bacteria</taxon>
        <taxon>Pseudomonadati</taxon>
        <taxon>Bacteroidota</taxon>
        <taxon>Cytophagia</taxon>
        <taxon>Cytophagales</taxon>
        <taxon>Fulvivirgaceae</taxon>
        <taxon>Chryseolinea</taxon>
    </lineage>
</organism>
<evidence type="ECO:0000259" key="1">
    <source>
        <dbReference type="Pfam" id="PF01471"/>
    </source>
</evidence>
<proteinExistence type="predicted"/>
<sequence>MSTFSLTHDLLQRLCAVNQFMLPETSMLLVGLRGAVTSNANDQSFKSEQLLETAEINYSNPRCTILQWDMANRQLAAFPASTVPNRINVSKSLAGGERTNCLLTGYYQDYRKGIHKAGTPTAHEAFRQNAVHPFRRTSDDLDFENDDRIEYDNPHDNIHCGWFQGLDSTNYASAGCQVIMGFPKCDKPGRDKNIGPWQVFHDNAYALPQNSFPYVLVNGREASEISTMQSAKLRFGSQGPLVAVLQQALKVKGFYEGIVDSDFGERTLKALIGFQQQKFGINEADGIVGPITAQELGINLSL</sequence>
<accession>A0A385SIW0</accession>
<dbReference type="SUPFAM" id="SSF47090">
    <property type="entry name" value="PGBD-like"/>
    <property type="match status" value="1"/>
</dbReference>
<dbReference type="InterPro" id="IPR036366">
    <property type="entry name" value="PGBDSf"/>
</dbReference>
<dbReference type="Proteomes" id="UP000266183">
    <property type="component" value="Chromosome"/>
</dbReference>
<dbReference type="InterPro" id="IPR036365">
    <property type="entry name" value="PGBD-like_sf"/>
</dbReference>
<name>A0A385SIW0_9BACT</name>
<reference evidence="3" key="1">
    <citation type="submission" date="2018-09" db="EMBL/GenBank/DDBJ databases">
        <title>Chryseolinea sp. KIS68-18 isolated from soil.</title>
        <authorList>
            <person name="Weon H.-Y."/>
            <person name="Kwon S.-W."/>
            <person name="Lee S.A."/>
        </authorList>
    </citation>
    <scope>NUCLEOTIDE SEQUENCE [LARGE SCALE GENOMIC DNA]</scope>
    <source>
        <strain evidence="3">KIS68-18</strain>
    </source>
</reference>
<evidence type="ECO:0000313" key="3">
    <source>
        <dbReference type="Proteomes" id="UP000266183"/>
    </source>
</evidence>
<dbReference type="InterPro" id="IPR002477">
    <property type="entry name" value="Peptidoglycan-bd-like"/>
</dbReference>
<gene>
    <name evidence="2" type="ORF">D4L85_07405</name>
</gene>
<dbReference type="EMBL" id="CP032382">
    <property type="protein sequence ID" value="AYB30416.1"/>
    <property type="molecule type" value="Genomic_DNA"/>
</dbReference>
<dbReference type="Gene3D" id="1.10.101.10">
    <property type="entry name" value="PGBD-like superfamily/PGBD"/>
    <property type="match status" value="1"/>
</dbReference>
<evidence type="ECO:0000313" key="2">
    <source>
        <dbReference type="EMBL" id="AYB30416.1"/>
    </source>
</evidence>
<dbReference type="RefSeq" id="WP_119753727.1">
    <property type="nucleotide sequence ID" value="NZ_CP032382.1"/>
</dbReference>
<protein>
    <recommendedName>
        <fullName evidence="1">Peptidoglycan binding-like domain-containing protein</fullName>
    </recommendedName>
</protein>
<dbReference type="KEGG" id="chk:D4L85_07405"/>
<dbReference type="AlphaFoldDB" id="A0A385SIW0"/>
<feature type="domain" description="Peptidoglycan binding-like" evidence="1">
    <location>
        <begin position="238"/>
        <end position="295"/>
    </location>
</feature>
<dbReference type="OrthoDB" id="5623159at2"/>
<keyword evidence="3" id="KW-1185">Reference proteome</keyword>